<evidence type="ECO:0000256" key="1">
    <source>
        <dbReference type="SAM" id="Phobius"/>
    </source>
</evidence>
<accession>A0A4S2L0V9</accession>
<protein>
    <submittedName>
        <fullName evidence="2">Uncharacterized protein</fullName>
    </submittedName>
</protein>
<reference evidence="2 3" key="1">
    <citation type="journal article" date="2019" name="Philos. Trans. R. Soc. Lond., B, Biol. Sci.">
        <title>Ant behaviour and brain gene expression of defending hosts depend on the ecological success of the intruding social parasite.</title>
        <authorList>
            <person name="Kaur R."/>
            <person name="Stoldt M."/>
            <person name="Jongepier E."/>
            <person name="Feldmeyer B."/>
            <person name="Menzel F."/>
            <person name="Bornberg-Bauer E."/>
            <person name="Foitzik S."/>
        </authorList>
    </citation>
    <scope>NUCLEOTIDE SEQUENCE [LARGE SCALE GENOMIC DNA]</scope>
    <source>
        <tissue evidence="2">Whole body</tissue>
    </source>
</reference>
<evidence type="ECO:0000313" key="3">
    <source>
        <dbReference type="Proteomes" id="UP000310200"/>
    </source>
</evidence>
<feature type="transmembrane region" description="Helical" evidence="1">
    <location>
        <begin position="80"/>
        <end position="98"/>
    </location>
</feature>
<keyword evidence="1" id="KW-1133">Transmembrane helix</keyword>
<organism evidence="2 3">
    <name type="scientific">Temnothorax longispinosus</name>
    <dbReference type="NCBI Taxonomy" id="300112"/>
    <lineage>
        <taxon>Eukaryota</taxon>
        <taxon>Metazoa</taxon>
        <taxon>Ecdysozoa</taxon>
        <taxon>Arthropoda</taxon>
        <taxon>Hexapoda</taxon>
        <taxon>Insecta</taxon>
        <taxon>Pterygota</taxon>
        <taxon>Neoptera</taxon>
        <taxon>Endopterygota</taxon>
        <taxon>Hymenoptera</taxon>
        <taxon>Apocrita</taxon>
        <taxon>Aculeata</taxon>
        <taxon>Formicoidea</taxon>
        <taxon>Formicidae</taxon>
        <taxon>Myrmicinae</taxon>
        <taxon>Temnothorax</taxon>
    </lineage>
</organism>
<evidence type="ECO:0000313" key="2">
    <source>
        <dbReference type="EMBL" id="TGZ54058.1"/>
    </source>
</evidence>
<dbReference type="AlphaFoldDB" id="A0A4S2L0V9"/>
<sequence>MISEPVVADITITLFNKFQTLMRINAILSYNCLPLLYSFLFITFSYSRYQYCLFSRFLSVPYCHFLSIARMYVLQAFRVILRYLLVYVSLLIYILFIFS</sequence>
<comment type="caution">
    <text evidence="2">The sequence shown here is derived from an EMBL/GenBank/DDBJ whole genome shotgun (WGS) entry which is preliminary data.</text>
</comment>
<keyword evidence="1" id="KW-0812">Transmembrane</keyword>
<proteinExistence type="predicted"/>
<gene>
    <name evidence="2" type="ORF">DBV15_00248</name>
</gene>
<dbReference type="Proteomes" id="UP000310200">
    <property type="component" value="Unassembled WGS sequence"/>
</dbReference>
<keyword evidence="3" id="KW-1185">Reference proteome</keyword>
<keyword evidence="1" id="KW-0472">Membrane</keyword>
<feature type="transmembrane region" description="Helical" evidence="1">
    <location>
        <begin position="27"/>
        <end position="47"/>
    </location>
</feature>
<dbReference type="EMBL" id="QBLH01000831">
    <property type="protein sequence ID" value="TGZ54058.1"/>
    <property type="molecule type" value="Genomic_DNA"/>
</dbReference>
<name>A0A4S2L0V9_9HYME</name>